<dbReference type="PANTHER" id="PTHR21277">
    <property type="entry name" value="TRANSCRIPTIONAL ADAPTER 1"/>
    <property type="match status" value="1"/>
</dbReference>
<comment type="subcellular location">
    <subcellularLocation>
        <location evidence="1">Nucleus</location>
    </subcellularLocation>
</comment>
<comment type="caution">
    <text evidence="6">The sequence shown here is derived from an EMBL/GenBank/DDBJ whole genome shotgun (WGS) entry which is preliminary data.</text>
</comment>
<dbReference type="Proteomes" id="UP000799439">
    <property type="component" value="Unassembled WGS sequence"/>
</dbReference>
<proteinExistence type="predicted"/>
<dbReference type="GO" id="GO:0005634">
    <property type="term" value="C:nucleus"/>
    <property type="evidence" value="ECO:0007669"/>
    <property type="project" value="UniProtKB-SubCell"/>
</dbReference>
<dbReference type="GO" id="GO:0006357">
    <property type="term" value="P:regulation of transcription by RNA polymerase II"/>
    <property type="evidence" value="ECO:0007669"/>
    <property type="project" value="TreeGrafter"/>
</dbReference>
<keyword evidence="7" id="KW-1185">Reference proteome</keyword>
<protein>
    <recommendedName>
        <fullName evidence="8">Transcriptional coactivator HFI1/ADA1</fullName>
    </recommendedName>
</protein>
<evidence type="ECO:0000256" key="1">
    <source>
        <dbReference type="ARBA" id="ARBA00004123"/>
    </source>
</evidence>
<dbReference type="EMBL" id="ML996081">
    <property type="protein sequence ID" value="KAF2157878.1"/>
    <property type="molecule type" value="Genomic_DNA"/>
</dbReference>
<evidence type="ECO:0000256" key="2">
    <source>
        <dbReference type="ARBA" id="ARBA00023015"/>
    </source>
</evidence>
<feature type="compositionally biased region" description="Low complexity" evidence="5">
    <location>
        <begin position="143"/>
        <end position="152"/>
    </location>
</feature>
<keyword evidence="4" id="KW-0539">Nucleus</keyword>
<dbReference type="AlphaFoldDB" id="A0A9P4JF58"/>
<organism evidence="6 7">
    <name type="scientific">Myriangium duriaei CBS 260.36</name>
    <dbReference type="NCBI Taxonomy" id="1168546"/>
    <lineage>
        <taxon>Eukaryota</taxon>
        <taxon>Fungi</taxon>
        <taxon>Dikarya</taxon>
        <taxon>Ascomycota</taxon>
        <taxon>Pezizomycotina</taxon>
        <taxon>Dothideomycetes</taxon>
        <taxon>Dothideomycetidae</taxon>
        <taxon>Myriangiales</taxon>
        <taxon>Myriangiaceae</taxon>
        <taxon>Myriangium</taxon>
    </lineage>
</organism>
<dbReference type="OrthoDB" id="10264870at2759"/>
<evidence type="ECO:0008006" key="8">
    <source>
        <dbReference type="Google" id="ProtNLM"/>
    </source>
</evidence>
<keyword evidence="2" id="KW-0805">Transcription regulation</keyword>
<evidence type="ECO:0000313" key="6">
    <source>
        <dbReference type="EMBL" id="KAF2157878.1"/>
    </source>
</evidence>
<reference evidence="6" key="1">
    <citation type="journal article" date="2020" name="Stud. Mycol.">
        <title>101 Dothideomycetes genomes: a test case for predicting lifestyles and emergence of pathogens.</title>
        <authorList>
            <person name="Haridas S."/>
            <person name="Albert R."/>
            <person name="Binder M."/>
            <person name="Bloem J."/>
            <person name="Labutti K."/>
            <person name="Salamov A."/>
            <person name="Andreopoulos B."/>
            <person name="Baker S."/>
            <person name="Barry K."/>
            <person name="Bills G."/>
            <person name="Bluhm B."/>
            <person name="Cannon C."/>
            <person name="Castanera R."/>
            <person name="Culley D."/>
            <person name="Daum C."/>
            <person name="Ezra D."/>
            <person name="Gonzalez J."/>
            <person name="Henrissat B."/>
            <person name="Kuo A."/>
            <person name="Liang C."/>
            <person name="Lipzen A."/>
            <person name="Lutzoni F."/>
            <person name="Magnuson J."/>
            <person name="Mondo S."/>
            <person name="Nolan M."/>
            <person name="Ohm R."/>
            <person name="Pangilinan J."/>
            <person name="Park H.-J."/>
            <person name="Ramirez L."/>
            <person name="Alfaro M."/>
            <person name="Sun H."/>
            <person name="Tritt A."/>
            <person name="Yoshinaga Y."/>
            <person name="Zwiers L.-H."/>
            <person name="Turgeon B."/>
            <person name="Goodwin S."/>
            <person name="Spatafora J."/>
            <person name="Crous P."/>
            <person name="Grigoriev I."/>
        </authorList>
    </citation>
    <scope>NUCLEOTIDE SEQUENCE</scope>
    <source>
        <strain evidence="6">CBS 260.36</strain>
    </source>
</reference>
<evidence type="ECO:0000256" key="3">
    <source>
        <dbReference type="ARBA" id="ARBA00023163"/>
    </source>
</evidence>
<keyword evidence="3" id="KW-0804">Transcription</keyword>
<name>A0A9P4JF58_9PEZI</name>
<dbReference type="InterPro" id="IPR024738">
    <property type="entry name" value="Hfi1/Tada1"/>
</dbReference>
<accession>A0A9P4JF58</accession>
<dbReference type="GO" id="GO:0003713">
    <property type="term" value="F:transcription coactivator activity"/>
    <property type="evidence" value="ECO:0007669"/>
    <property type="project" value="TreeGrafter"/>
</dbReference>
<dbReference type="GO" id="GO:0000124">
    <property type="term" value="C:SAGA complex"/>
    <property type="evidence" value="ECO:0007669"/>
    <property type="project" value="TreeGrafter"/>
</dbReference>
<gene>
    <name evidence="6" type="ORF">K461DRAFT_290149</name>
</gene>
<dbReference type="PANTHER" id="PTHR21277:SF5">
    <property type="entry name" value="TRANSCRIPTIONAL ADAPTER 1"/>
    <property type="match status" value="1"/>
</dbReference>
<evidence type="ECO:0000256" key="4">
    <source>
        <dbReference type="ARBA" id="ARBA00023242"/>
    </source>
</evidence>
<sequence length="461" mass="49644">MNPADLHRIELPNLDATPPLSAKALPGSAILPGKNAKLPTTIPRIDTEPIYAALKAAIGEHWTDYKTALSSFLLGKLNQAELTRILTPILSSSTPSVQNGAPPVPSAAHLHNTLLTSLYANALYRDPPPETTASWVLATDAPSSSTTKTSHTGGANDKIDDRNRREVMALAARDRRRIKSVKDPEASAQLDHGLHQARRYHEALDALPSSVLHGLGVTGIGSAASVLSKTNTDLEIRRRFALPLAAETEEFPSRENIASRIEPICYEEGLTGAIQAGQLSTCAELVETALETFVKELVGEWIGTVREDADGLVQPRRFKRRLRAEERAEDRGEIERDAVGRLPVEIEACNKRAAIGPADLRLAVQINGGMPHVPFLANRWIEDGADGGDAIPDPDIRDTKVNGVNGFAHPVSHPGDEMDIDGDADMEEDDYDASDWGWHGGARTDRSALLDVLSGALAVGS</sequence>
<dbReference type="Pfam" id="PF12767">
    <property type="entry name" value="SAGA-Tad1"/>
    <property type="match status" value="1"/>
</dbReference>
<evidence type="ECO:0000256" key="5">
    <source>
        <dbReference type="SAM" id="MobiDB-lite"/>
    </source>
</evidence>
<evidence type="ECO:0000313" key="7">
    <source>
        <dbReference type="Proteomes" id="UP000799439"/>
    </source>
</evidence>
<feature type="region of interest" description="Disordered" evidence="5">
    <location>
        <begin position="140"/>
        <end position="159"/>
    </location>
</feature>